<evidence type="ECO:0000313" key="3">
    <source>
        <dbReference type="Proteomes" id="UP000634136"/>
    </source>
</evidence>
<dbReference type="AlphaFoldDB" id="A0A834U0W6"/>
<protein>
    <submittedName>
        <fullName evidence="2">Uncharacterized protein</fullName>
    </submittedName>
</protein>
<dbReference type="EMBL" id="JAAIUW010000006">
    <property type="protein sequence ID" value="KAF7827504.1"/>
    <property type="molecule type" value="Genomic_DNA"/>
</dbReference>
<dbReference type="OrthoDB" id="1460665at2759"/>
<evidence type="ECO:0000313" key="2">
    <source>
        <dbReference type="EMBL" id="KAF7827504.1"/>
    </source>
</evidence>
<feature type="region of interest" description="Disordered" evidence="1">
    <location>
        <begin position="248"/>
        <end position="331"/>
    </location>
</feature>
<name>A0A834U0W6_9FABA</name>
<gene>
    <name evidence="2" type="ORF">G2W53_018668</name>
</gene>
<dbReference type="Proteomes" id="UP000634136">
    <property type="component" value="Unassembled WGS sequence"/>
</dbReference>
<organism evidence="2 3">
    <name type="scientific">Senna tora</name>
    <dbReference type="NCBI Taxonomy" id="362788"/>
    <lineage>
        <taxon>Eukaryota</taxon>
        <taxon>Viridiplantae</taxon>
        <taxon>Streptophyta</taxon>
        <taxon>Embryophyta</taxon>
        <taxon>Tracheophyta</taxon>
        <taxon>Spermatophyta</taxon>
        <taxon>Magnoliopsida</taxon>
        <taxon>eudicotyledons</taxon>
        <taxon>Gunneridae</taxon>
        <taxon>Pentapetalae</taxon>
        <taxon>rosids</taxon>
        <taxon>fabids</taxon>
        <taxon>Fabales</taxon>
        <taxon>Fabaceae</taxon>
        <taxon>Caesalpinioideae</taxon>
        <taxon>Cassia clade</taxon>
        <taxon>Senna</taxon>
    </lineage>
</organism>
<accession>A0A834U0W6</accession>
<reference evidence="2" key="1">
    <citation type="submission" date="2020-09" db="EMBL/GenBank/DDBJ databases">
        <title>Genome-Enabled Discovery of Anthraquinone Biosynthesis in Senna tora.</title>
        <authorList>
            <person name="Kang S.-H."/>
            <person name="Pandey R.P."/>
            <person name="Lee C.-M."/>
            <person name="Sim J.-S."/>
            <person name="Jeong J.-T."/>
            <person name="Choi B.-S."/>
            <person name="Jung M."/>
            <person name="Ginzburg D."/>
            <person name="Zhao K."/>
            <person name="Won S.Y."/>
            <person name="Oh T.-J."/>
            <person name="Yu Y."/>
            <person name="Kim N.-H."/>
            <person name="Lee O.R."/>
            <person name="Lee T.-H."/>
            <person name="Bashyal P."/>
            <person name="Kim T.-S."/>
            <person name="Lee W.-H."/>
            <person name="Kawkins C."/>
            <person name="Kim C.-K."/>
            <person name="Kim J.S."/>
            <person name="Ahn B.O."/>
            <person name="Rhee S.Y."/>
            <person name="Sohng J.K."/>
        </authorList>
    </citation>
    <scope>NUCLEOTIDE SEQUENCE</scope>
    <source>
        <tissue evidence="2">Leaf</tissue>
    </source>
</reference>
<comment type="caution">
    <text evidence="2">The sequence shown here is derived from an EMBL/GenBank/DDBJ whole genome shotgun (WGS) entry which is preliminary data.</text>
</comment>
<evidence type="ECO:0000256" key="1">
    <source>
        <dbReference type="SAM" id="MobiDB-lite"/>
    </source>
</evidence>
<feature type="compositionally biased region" description="Low complexity" evidence="1">
    <location>
        <begin position="265"/>
        <end position="274"/>
    </location>
</feature>
<sequence length="352" mass="39415">MAALEDLFASSSSSDEDLDVTEPWLVRRHIPEFCSGDLSWLDNSVATHKSSLCRMGHIRAMWEFYFGPYESFLRATSGDAGLSLGLSLAHPCAAESIFDGPAGSFGFYLFPLEHGFILPPFSDFEVAVGVRGGKHFHFQAWPLGRDRLITGLRDSLRSWREEFFFVVPRGGERPPWWFVDGASRFPCGWVVPREARPRPELDEMSRASVEMLNALEGKSYSYDDLVVQMVLWRVYFSSSFFLRRTPRIRTTGGSSSSQPRPPARSPSAHPSSSRRGSEDATDPDFCSGGKRSSDPPRSNVALRSRDPLPDSSDSAGKRKVSLSDDRESTVKVVSEPVWSWGLYRGAEDAKWR</sequence>
<keyword evidence="3" id="KW-1185">Reference proteome</keyword>
<proteinExistence type="predicted"/>
<feature type="compositionally biased region" description="Low complexity" evidence="1">
    <location>
        <begin position="249"/>
        <end position="258"/>
    </location>
</feature>